<dbReference type="GO" id="GO:0005576">
    <property type="term" value="C:extracellular region"/>
    <property type="evidence" value="ECO:0007669"/>
    <property type="project" value="UniProtKB-SubCell"/>
</dbReference>
<dbReference type="EMBL" id="OU466859">
    <property type="protein sequence ID" value="CAH2053061.1"/>
    <property type="molecule type" value="Genomic_DNA"/>
</dbReference>
<reference evidence="8 9" key="1">
    <citation type="submission" date="2022-03" db="EMBL/GenBank/DDBJ databases">
        <authorList>
            <person name="Nunn A."/>
            <person name="Chopra R."/>
            <person name="Nunn A."/>
            <person name="Contreras Garrido A."/>
        </authorList>
    </citation>
    <scope>NUCLEOTIDE SEQUENCE [LARGE SCALE GENOMIC DNA]</scope>
</reference>
<dbReference type="PROSITE" id="PS51473">
    <property type="entry name" value="GNK2"/>
    <property type="match status" value="2"/>
</dbReference>
<comment type="subcellular location">
    <subcellularLocation>
        <location evidence="1">Secreted</location>
    </subcellularLocation>
</comment>
<keyword evidence="3 6" id="KW-0732">Signal</keyword>
<protein>
    <recommendedName>
        <fullName evidence="7">Gnk2-homologous domain-containing protein</fullName>
    </recommendedName>
</protein>
<feature type="domain" description="Gnk2-homologous" evidence="7">
    <location>
        <begin position="150"/>
        <end position="262"/>
    </location>
</feature>
<dbReference type="InterPro" id="IPR050581">
    <property type="entry name" value="CRR_secretory_protein"/>
</dbReference>
<dbReference type="Gene3D" id="3.30.430.20">
    <property type="entry name" value="Gnk2 domain, C-X8-C-X2-C motif"/>
    <property type="match status" value="2"/>
</dbReference>
<accession>A0AAU9RWZ9</accession>
<evidence type="ECO:0000313" key="8">
    <source>
        <dbReference type="EMBL" id="CAH2053061.1"/>
    </source>
</evidence>
<dbReference type="InterPro" id="IPR038408">
    <property type="entry name" value="GNK2_sf"/>
</dbReference>
<dbReference type="PANTHER" id="PTHR32411">
    <property type="entry name" value="CYSTEINE-RICH REPEAT SECRETORY PROTEIN 38-RELATED"/>
    <property type="match status" value="1"/>
</dbReference>
<proteinExistence type="inferred from homology"/>
<name>A0AAU9RWZ9_THLAR</name>
<evidence type="ECO:0000256" key="4">
    <source>
        <dbReference type="ARBA" id="ARBA00022737"/>
    </source>
</evidence>
<sequence>MYSSSSASKHHVSVPILPMQLLFILSVLSVDQTSALNQTNAYLHHKCINSQGTYNPGSPYEVNLKNVIPVISTAITNYGFVHIDSGEAPNTVFTKLQCRGDSDISTCRSCLTTASSEILKRCLKTKGKIIWYDNCLLEISPINTLFKLDYQNNFYLYNSKDASGDKELFNKNTRTLLNELKEKAISKENNAGKVQFLYATGERNFGTTKLYAMVQCTKDLSINNCNVCLNWIMGKLPNCCNGKQGGRVLSTSCNFRYELYPFVKPLVKT</sequence>
<keyword evidence="9" id="KW-1185">Reference proteome</keyword>
<evidence type="ECO:0000256" key="2">
    <source>
        <dbReference type="ARBA" id="ARBA00022525"/>
    </source>
</evidence>
<gene>
    <name evidence="8" type="ORF">TAV2_LOCUS10510</name>
</gene>
<dbReference type="Proteomes" id="UP000836841">
    <property type="component" value="Chromosome 3"/>
</dbReference>
<evidence type="ECO:0000256" key="6">
    <source>
        <dbReference type="SAM" id="SignalP"/>
    </source>
</evidence>
<dbReference type="PANTHER" id="PTHR32411:SF54">
    <property type="entry name" value="CYSTEINE-RICH REPEAT SECRETORY PROTEIN 29-RELATED"/>
    <property type="match status" value="1"/>
</dbReference>
<evidence type="ECO:0000313" key="9">
    <source>
        <dbReference type="Proteomes" id="UP000836841"/>
    </source>
</evidence>
<feature type="signal peptide" evidence="6">
    <location>
        <begin position="1"/>
        <end position="35"/>
    </location>
</feature>
<dbReference type="FunFam" id="3.30.430.20:FF:000002">
    <property type="entry name" value="Cysteine-rich receptor-like protein kinase 10"/>
    <property type="match status" value="1"/>
</dbReference>
<feature type="domain" description="Gnk2-homologous" evidence="7">
    <location>
        <begin position="42"/>
        <end position="144"/>
    </location>
</feature>
<evidence type="ECO:0000256" key="1">
    <source>
        <dbReference type="ARBA" id="ARBA00004613"/>
    </source>
</evidence>
<keyword evidence="2" id="KW-0964">Secreted</keyword>
<organism evidence="8 9">
    <name type="scientific">Thlaspi arvense</name>
    <name type="common">Field penny-cress</name>
    <dbReference type="NCBI Taxonomy" id="13288"/>
    <lineage>
        <taxon>Eukaryota</taxon>
        <taxon>Viridiplantae</taxon>
        <taxon>Streptophyta</taxon>
        <taxon>Embryophyta</taxon>
        <taxon>Tracheophyta</taxon>
        <taxon>Spermatophyta</taxon>
        <taxon>Magnoliopsida</taxon>
        <taxon>eudicotyledons</taxon>
        <taxon>Gunneridae</taxon>
        <taxon>Pentapetalae</taxon>
        <taxon>rosids</taxon>
        <taxon>malvids</taxon>
        <taxon>Brassicales</taxon>
        <taxon>Brassicaceae</taxon>
        <taxon>Thlaspideae</taxon>
        <taxon>Thlaspi</taxon>
    </lineage>
</organism>
<feature type="chain" id="PRO_5043684249" description="Gnk2-homologous domain-containing protein" evidence="6">
    <location>
        <begin position="36"/>
        <end position="269"/>
    </location>
</feature>
<dbReference type="CDD" id="cd23509">
    <property type="entry name" value="Gnk2-like"/>
    <property type="match status" value="2"/>
</dbReference>
<dbReference type="InterPro" id="IPR002902">
    <property type="entry name" value="GNK2"/>
</dbReference>
<evidence type="ECO:0000259" key="7">
    <source>
        <dbReference type="PROSITE" id="PS51473"/>
    </source>
</evidence>
<keyword evidence="4" id="KW-0677">Repeat</keyword>
<comment type="similarity">
    <text evidence="5">Belongs to the cysteine-rich repeat secretory protein family.</text>
</comment>
<dbReference type="Pfam" id="PF01657">
    <property type="entry name" value="Stress-antifung"/>
    <property type="match status" value="2"/>
</dbReference>
<evidence type="ECO:0000256" key="3">
    <source>
        <dbReference type="ARBA" id="ARBA00022729"/>
    </source>
</evidence>
<dbReference type="AlphaFoldDB" id="A0AAU9RWZ9"/>
<evidence type="ECO:0000256" key="5">
    <source>
        <dbReference type="ARBA" id="ARBA00038515"/>
    </source>
</evidence>